<dbReference type="AlphaFoldDB" id="A0A6A7MVI6"/>
<evidence type="ECO:0000313" key="2">
    <source>
        <dbReference type="EMBL" id="MQA36670.1"/>
    </source>
</evidence>
<keyword evidence="3" id="KW-1185">Reference proteome</keyword>
<evidence type="ECO:0008006" key="4">
    <source>
        <dbReference type="Google" id="ProtNLM"/>
    </source>
</evidence>
<dbReference type="Pfam" id="PF03988">
    <property type="entry name" value="DUF347"/>
    <property type="match status" value="4"/>
</dbReference>
<organism evidence="2 3">
    <name type="scientific">Rugamonas aquatica</name>
    <dbReference type="NCBI Taxonomy" id="2743357"/>
    <lineage>
        <taxon>Bacteria</taxon>
        <taxon>Pseudomonadati</taxon>
        <taxon>Pseudomonadota</taxon>
        <taxon>Betaproteobacteria</taxon>
        <taxon>Burkholderiales</taxon>
        <taxon>Oxalobacteraceae</taxon>
        <taxon>Telluria group</taxon>
        <taxon>Rugamonas</taxon>
    </lineage>
</organism>
<accession>A0A6A7MVI6</accession>
<feature type="transmembrane region" description="Helical" evidence="1">
    <location>
        <begin position="166"/>
        <end position="185"/>
    </location>
</feature>
<proteinExistence type="predicted"/>
<feature type="transmembrane region" description="Helical" evidence="1">
    <location>
        <begin position="103"/>
        <end position="121"/>
    </location>
</feature>
<keyword evidence="1" id="KW-0472">Membrane</keyword>
<gene>
    <name evidence="2" type="ORF">GEV02_00790</name>
</gene>
<evidence type="ECO:0000256" key="1">
    <source>
        <dbReference type="SAM" id="Phobius"/>
    </source>
</evidence>
<name>A0A6A7MVI6_9BURK</name>
<feature type="transmembrane region" description="Helical" evidence="1">
    <location>
        <begin position="12"/>
        <end position="32"/>
    </location>
</feature>
<reference evidence="2 3" key="1">
    <citation type="submission" date="2019-10" db="EMBL/GenBank/DDBJ databases">
        <title>Two novel species isolated from a subtropical stream in China.</title>
        <authorList>
            <person name="Lu H."/>
        </authorList>
    </citation>
    <scope>NUCLEOTIDE SEQUENCE [LARGE SCALE GENOMIC DNA]</scope>
    <source>
        <strain evidence="2 3">FT29W</strain>
    </source>
</reference>
<protein>
    <recommendedName>
        <fullName evidence="4">Membrane-anchored protein</fullName>
    </recommendedName>
</protein>
<dbReference type="InterPro" id="IPR007136">
    <property type="entry name" value="DUF347"/>
</dbReference>
<feature type="transmembrane region" description="Helical" evidence="1">
    <location>
        <begin position="192"/>
        <end position="211"/>
    </location>
</feature>
<dbReference type="EMBL" id="WHUG01000001">
    <property type="protein sequence ID" value="MQA36670.1"/>
    <property type="molecule type" value="Genomic_DNA"/>
</dbReference>
<feature type="transmembrane region" description="Helical" evidence="1">
    <location>
        <begin position="223"/>
        <end position="245"/>
    </location>
</feature>
<feature type="transmembrane region" description="Helical" evidence="1">
    <location>
        <begin position="44"/>
        <end position="65"/>
    </location>
</feature>
<keyword evidence="1" id="KW-1133">Transmembrane helix</keyword>
<keyword evidence="1" id="KW-0812">Transmembrane</keyword>
<feature type="transmembrane region" description="Helical" evidence="1">
    <location>
        <begin position="141"/>
        <end position="160"/>
    </location>
</feature>
<comment type="caution">
    <text evidence="2">The sequence shown here is derived from an EMBL/GenBank/DDBJ whole genome shotgun (WGS) entry which is preliminary data.</text>
</comment>
<evidence type="ECO:0000313" key="3">
    <source>
        <dbReference type="Proteomes" id="UP000440498"/>
    </source>
</evidence>
<sequence>MNQPITAPVAMVNKAPVAVLSFWVIKILSTTVGETGADYLAVNAGLGTAVTGGITAALLAAALVAQLRAGRFVPWLYWLCVVLLSVAGTQITDALTDRLGVSLYLSTAVFGVLLALLFAAWYRSERTLSVTTINTGRRERFYWAAILLTFALGTAAGDLATEELALGFRLGVLAFGMLIAIIYAAKRNGANPVLTFWLAYILTRPLGASLGDLLSQSTEYGGIGWGAVNTSIVFLLAIAALVAFVSRTPPTVRAN</sequence>
<dbReference type="Proteomes" id="UP000440498">
    <property type="component" value="Unassembled WGS sequence"/>
</dbReference>
<feature type="transmembrane region" description="Helical" evidence="1">
    <location>
        <begin position="72"/>
        <end position="91"/>
    </location>
</feature>